<accession>A0AAP7ID50</accession>
<dbReference type="InterPro" id="IPR053631">
    <property type="entry name" value="IucA/IucC-like_synthase"/>
</dbReference>
<evidence type="ECO:0000256" key="1">
    <source>
        <dbReference type="ARBA" id="ARBA00004924"/>
    </source>
</evidence>
<dbReference type="PANTHER" id="PTHR34384:SF6">
    <property type="entry name" value="STAPHYLOFERRIN B SYNTHASE"/>
    <property type="match status" value="1"/>
</dbReference>
<dbReference type="InterPro" id="IPR007310">
    <property type="entry name" value="Aerobactin_biosyn_IucA/IucC_N"/>
</dbReference>
<evidence type="ECO:0000313" key="6">
    <source>
        <dbReference type="Proteomes" id="UP000095464"/>
    </source>
</evidence>
<dbReference type="NCBIfam" id="NF033586">
    <property type="entry name" value="staphy_B_SbnF"/>
    <property type="match status" value="1"/>
</dbReference>
<dbReference type="Pfam" id="PF04183">
    <property type="entry name" value="IucA_IucC"/>
    <property type="match status" value="1"/>
</dbReference>
<proteinExistence type="inferred from homology"/>
<dbReference type="Proteomes" id="UP000095464">
    <property type="component" value="Unassembled WGS sequence"/>
</dbReference>
<evidence type="ECO:0000313" key="5">
    <source>
        <dbReference type="EMBL" id="OEK54427.1"/>
    </source>
</evidence>
<dbReference type="AlphaFoldDB" id="A0AAP7ID50"/>
<dbReference type="PANTHER" id="PTHR34384">
    <property type="entry name" value="L-2,3-DIAMINOPROPANOATE--CITRATE LIGASE"/>
    <property type="match status" value="1"/>
</dbReference>
<dbReference type="EMBL" id="LNPX01000041">
    <property type="protein sequence ID" value="OEK54427.1"/>
    <property type="molecule type" value="Genomic_DNA"/>
</dbReference>
<organism evidence="5 6">
    <name type="scientific">Staphylococcus equorum</name>
    <dbReference type="NCBI Taxonomy" id="246432"/>
    <lineage>
        <taxon>Bacteria</taxon>
        <taxon>Bacillati</taxon>
        <taxon>Bacillota</taxon>
        <taxon>Bacilli</taxon>
        <taxon>Bacillales</taxon>
        <taxon>Staphylococcaceae</taxon>
        <taxon>Staphylococcus</taxon>
    </lineage>
</organism>
<feature type="domain" description="Aerobactin siderophore biosynthesis IucA/IucC-like C-terminal" evidence="4">
    <location>
        <begin position="400"/>
        <end position="569"/>
    </location>
</feature>
<name>A0AAP7ID50_9STAP</name>
<dbReference type="GO" id="GO:0016881">
    <property type="term" value="F:acid-amino acid ligase activity"/>
    <property type="evidence" value="ECO:0007669"/>
    <property type="project" value="UniProtKB-ARBA"/>
</dbReference>
<dbReference type="InterPro" id="IPR037455">
    <property type="entry name" value="LucA/IucC-like"/>
</dbReference>
<dbReference type="InterPro" id="IPR022770">
    <property type="entry name" value="IucA/IucC-like_C"/>
</dbReference>
<comment type="caution">
    <text evidence="5">The sequence shown here is derived from an EMBL/GenBank/DDBJ whole genome shotgun (WGS) entry which is preliminary data.</text>
</comment>
<reference evidence="6" key="1">
    <citation type="submission" date="2015-11" db="EMBL/GenBank/DDBJ databases">
        <title>Genomic diversity of Staphylococcus saprophyticus strains from urinary tract infections, animal surfaces, and fermented foods.</title>
        <authorList>
            <person name="Wolfe B.E."/>
        </authorList>
    </citation>
    <scope>NUCLEOTIDE SEQUENCE [LARGE SCALE GENOMIC DNA]</scope>
    <source>
        <strain evidence="6">738_7</strain>
    </source>
</reference>
<dbReference type="Gene3D" id="6.10.250.3370">
    <property type="match status" value="1"/>
</dbReference>
<evidence type="ECO:0000259" key="3">
    <source>
        <dbReference type="Pfam" id="PF04183"/>
    </source>
</evidence>
<evidence type="ECO:0000256" key="2">
    <source>
        <dbReference type="ARBA" id="ARBA00007832"/>
    </source>
</evidence>
<dbReference type="Gene3D" id="1.10.510.40">
    <property type="match status" value="1"/>
</dbReference>
<sequence length="591" mass="69281">MMHNIEQQVKQRIMNQLVTSIIYEDVVQYEVTQQGATSIVTIEAEDATYRAEVRELDSFQRLELTSPVWRITDDGDTAVTVDYATMLREVIYTFDKNNEKVEAFINELLQTELKDTQAMRYKEMTAGSVELTFDALESYAMEGHPYHPSYKSRLGFTPVDNLQYGPDFQPTFTLKWLAIPKHYIEQTVSRNIEAQDLLQQQLGDEVVQQFKEVLLALDKSLADYEWLPVHPWQFDHIIASELAEQWINGEIILLGESEEYYTPQQSIRTLSPVDTSKYYIKVPLSITNTSTKRVLAPHTIENAAQITDWLKHIHEQDSYLNKELKTVFLGEILGMSYINDNLTESKREAIYGAVSVIWRENLHSYLTETEDAIPFNAIYSLDQRQNPIIQQWIAQYGVAAWVRQFIKVAVQPIIHMLYYHGIALESHAQNMMLIHEDGWPTRVAIKDFHDGVRFKRGLLSTEAQNPQLKDTPEEHKKINRNSFIETEDVELVRDFTLDAFFFINISEIIMFFERHYNLSEHKQWMYVYDEIKQYRQTHPDLPNYEHFDLFEKTIQVEKLTTRRLLEDTEIRIHHVTNPLGVIHHDDVIPQR</sequence>
<gene>
    <name evidence="5" type="ORF">ASS94_09570</name>
</gene>
<protein>
    <submittedName>
        <fullName evidence="5">Siderophore biosynthesis protein SbnF</fullName>
    </submittedName>
</protein>
<comment type="similarity">
    <text evidence="2">Belongs to the IucA/IucC family.</text>
</comment>
<feature type="domain" description="Aerobactin siderophore biosynthesis IucA/IucC N-terminal" evidence="3">
    <location>
        <begin position="133"/>
        <end position="379"/>
    </location>
</feature>
<dbReference type="Pfam" id="PF06276">
    <property type="entry name" value="FhuF"/>
    <property type="match status" value="1"/>
</dbReference>
<dbReference type="GO" id="GO:0019290">
    <property type="term" value="P:siderophore biosynthetic process"/>
    <property type="evidence" value="ECO:0007669"/>
    <property type="project" value="InterPro"/>
</dbReference>
<evidence type="ECO:0000259" key="4">
    <source>
        <dbReference type="Pfam" id="PF06276"/>
    </source>
</evidence>
<comment type="pathway">
    <text evidence="1">Siderophore biosynthesis.</text>
</comment>